<dbReference type="Gene3D" id="3.40.1190.20">
    <property type="match status" value="1"/>
</dbReference>
<accession>A0A8J2SCB7</accession>
<feature type="domain" description="Pyridoxamine kinase/Phosphomethylpyrimidine kinase" evidence="5">
    <location>
        <begin position="33"/>
        <end position="275"/>
    </location>
</feature>
<dbReference type="Pfam" id="PF08543">
    <property type="entry name" value="Phos_pyr_kin"/>
    <property type="match status" value="1"/>
</dbReference>
<name>A0A8J2SCB7_9STRA</name>
<feature type="chain" id="PRO_5035149023" description="Thiamine-phosphate pyrophosphorylase" evidence="3">
    <location>
        <begin position="17"/>
        <end position="528"/>
    </location>
</feature>
<dbReference type="InterPro" id="IPR036206">
    <property type="entry name" value="ThiamineP_synth_sf"/>
</dbReference>
<dbReference type="GO" id="GO:0008902">
    <property type="term" value="F:hydroxymethylpyrimidine kinase activity"/>
    <property type="evidence" value="ECO:0007669"/>
    <property type="project" value="TreeGrafter"/>
</dbReference>
<dbReference type="SUPFAM" id="SSF53613">
    <property type="entry name" value="Ribokinase-like"/>
    <property type="match status" value="1"/>
</dbReference>
<dbReference type="AlphaFoldDB" id="A0A8J2SCB7"/>
<evidence type="ECO:0000259" key="4">
    <source>
        <dbReference type="Pfam" id="PF02581"/>
    </source>
</evidence>
<keyword evidence="3" id="KW-0732">Signal</keyword>
<protein>
    <recommendedName>
        <fullName evidence="8">Thiamine-phosphate pyrophosphorylase</fullName>
    </recommendedName>
</protein>
<keyword evidence="2" id="KW-0511">Multifunctional enzyme</keyword>
<evidence type="ECO:0000256" key="2">
    <source>
        <dbReference type="ARBA" id="ARBA00023268"/>
    </source>
</evidence>
<evidence type="ECO:0008006" key="8">
    <source>
        <dbReference type="Google" id="ProtNLM"/>
    </source>
</evidence>
<dbReference type="Gene3D" id="3.20.20.70">
    <property type="entry name" value="Aldolase class I"/>
    <property type="match status" value="1"/>
</dbReference>
<dbReference type="GO" id="GO:0009228">
    <property type="term" value="P:thiamine biosynthetic process"/>
    <property type="evidence" value="ECO:0007669"/>
    <property type="project" value="UniProtKB-KW"/>
</dbReference>
<dbReference type="CDD" id="cd00564">
    <property type="entry name" value="TMP_TenI"/>
    <property type="match status" value="1"/>
</dbReference>
<dbReference type="OrthoDB" id="10028886at2759"/>
<comment type="cofactor">
    <cofactor evidence="1">
        <name>Mg(2+)</name>
        <dbReference type="ChEBI" id="CHEBI:18420"/>
    </cofactor>
</comment>
<dbReference type="PANTHER" id="PTHR20858:SF17">
    <property type="entry name" value="HYDROXYMETHYLPYRIMIDINE_PHOSPHOMETHYLPYRIMIDINE KINASE THI20-RELATED"/>
    <property type="match status" value="1"/>
</dbReference>
<comment type="caution">
    <text evidence="6">The sequence shown here is derived from an EMBL/GenBank/DDBJ whole genome shotgun (WGS) entry which is preliminary data.</text>
</comment>
<dbReference type="EMBL" id="CAKKNE010000002">
    <property type="protein sequence ID" value="CAH0367068.1"/>
    <property type="molecule type" value="Genomic_DNA"/>
</dbReference>
<evidence type="ECO:0000259" key="5">
    <source>
        <dbReference type="Pfam" id="PF08543"/>
    </source>
</evidence>
<dbReference type="Proteomes" id="UP000789595">
    <property type="component" value="Unassembled WGS sequence"/>
</dbReference>
<dbReference type="SUPFAM" id="SSF51391">
    <property type="entry name" value="Thiamin phosphate synthase"/>
    <property type="match status" value="1"/>
</dbReference>
<dbReference type="InterPro" id="IPR013749">
    <property type="entry name" value="PM/HMP-P_kinase-1"/>
</dbReference>
<keyword evidence="7" id="KW-1185">Reference proteome</keyword>
<gene>
    <name evidence="6" type="ORF">PECAL_2P00660</name>
</gene>
<feature type="signal peptide" evidence="3">
    <location>
        <begin position="1"/>
        <end position="16"/>
    </location>
</feature>
<evidence type="ECO:0000256" key="3">
    <source>
        <dbReference type="SAM" id="SignalP"/>
    </source>
</evidence>
<dbReference type="GO" id="GO:0008972">
    <property type="term" value="F:phosphomethylpyrimidine kinase activity"/>
    <property type="evidence" value="ECO:0007669"/>
    <property type="project" value="InterPro"/>
</dbReference>
<dbReference type="GO" id="GO:0005829">
    <property type="term" value="C:cytosol"/>
    <property type="evidence" value="ECO:0007669"/>
    <property type="project" value="TreeGrafter"/>
</dbReference>
<dbReference type="InterPro" id="IPR013785">
    <property type="entry name" value="Aldolase_TIM"/>
</dbReference>
<evidence type="ECO:0000313" key="6">
    <source>
        <dbReference type="EMBL" id="CAH0367068.1"/>
    </source>
</evidence>
<evidence type="ECO:0000256" key="1">
    <source>
        <dbReference type="ARBA" id="ARBA00001946"/>
    </source>
</evidence>
<proteinExistence type="predicted"/>
<dbReference type="Pfam" id="PF02581">
    <property type="entry name" value="TMP-TENI"/>
    <property type="match status" value="1"/>
</dbReference>
<dbReference type="PANTHER" id="PTHR20858">
    <property type="entry name" value="PHOSPHOMETHYLPYRIMIDINE KINASE"/>
    <property type="match status" value="1"/>
</dbReference>
<dbReference type="InterPro" id="IPR004399">
    <property type="entry name" value="HMP/HMP-P_kinase_dom"/>
</dbReference>
<organism evidence="6 7">
    <name type="scientific">Pelagomonas calceolata</name>
    <dbReference type="NCBI Taxonomy" id="35677"/>
    <lineage>
        <taxon>Eukaryota</taxon>
        <taxon>Sar</taxon>
        <taxon>Stramenopiles</taxon>
        <taxon>Ochrophyta</taxon>
        <taxon>Pelagophyceae</taxon>
        <taxon>Pelagomonadales</taxon>
        <taxon>Pelagomonadaceae</taxon>
        <taxon>Pelagomonas</taxon>
    </lineage>
</organism>
<dbReference type="InterPro" id="IPR029056">
    <property type="entry name" value="Ribokinase-like"/>
</dbReference>
<dbReference type="NCBIfam" id="TIGR00097">
    <property type="entry name" value="HMP-P_kinase"/>
    <property type="match status" value="1"/>
</dbReference>
<sequence length="528" mass="51970">MRLAAALLLLLRGTHALTATGPQPVVWSLAGSDSSAGAGVEADLRAFRCLGARGCAVVTALTAQSTTGVQAVLETPAAHVAATIAALEADLPPAAVKTGALGGAGAARAVAAFLRRAPPGCKVVVDPVVVSTSGRRLLDEAGEAVLVEEILPRADVVCPNAPEAEALLGLPPGSIASPADAAAAATALRARLGCGAVLLKGGHLAGPRAADVWADAAGTLWLAADRTPGLGAGGAHGTGCVLSAALAAALARGEAPRDAAVAAKAVCAAAVRRAAAHAADAPGAGPPPADVPATWPDADAAATFPSAGLAPPLHPFPRLDGPPMTLYALAATAARCAALWDAGVVDVQLRVKDAPPAAIEAEVAAAAQEALARPHARLWVNDFWEAAAGRAGCFGCHLGQEDLAALAPADAARLAASGLRLGVSTHCLAELAVAAALAPTYVALGPVFGTTSKRVPFAPRGLDRVAAWRRLVPADTPLVAIGGVGLDTAPAVVAAGADAVAVISALGGEAGEALRASVGRWRGVWGKS</sequence>
<evidence type="ECO:0000313" key="7">
    <source>
        <dbReference type="Proteomes" id="UP000789595"/>
    </source>
</evidence>
<feature type="domain" description="Thiamine phosphate synthase/TenI" evidence="4">
    <location>
        <begin position="334"/>
        <end position="506"/>
    </location>
</feature>
<reference evidence="6" key="1">
    <citation type="submission" date="2021-11" db="EMBL/GenBank/DDBJ databases">
        <authorList>
            <consortium name="Genoscope - CEA"/>
            <person name="William W."/>
        </authorList>
    </citation>
    <scope>NUCLEOTIDE SEQUENCE</scope>
</reference>
<dbReference type="InterPro" id="IPR022998">
    <property type="entry name" value="ThiamineP_synth_TenI"/>
</dbReference>